<keyword evidence="6" id="KW-1185">Reference proteome</keyword>
<dbReference type="EMBL" id="KL363187">
    <property type="protein sequence ID" value="KFD57659.1"/>
    <property type="molecule type" value="Genomic_DNA"/>
</dbReference>
<evidence type="ECO:0000313" key="5">
    <source>
        <dbReference type="EMBL" id="KFD57659.1"/>
    </source>
</evidence>
<dbReference type="InterPro" id="IPR013083">
    <property type="entry name" value="Znf_RING/FYVE/PHD"/>
</dbReference>
<evidence type="ECO:0000259" key="4">
    <source>
        <dbReference type="PROSITE" id="PS51805"/>
    </source>
</evidence>
<keyword evidence="2" id="KW-0863">Zinc-finger</keyword>
<name>A0A085MKB3_9BILA</name>
<feature type="domain" description="PHD-type" evidence="4">
    <location>
        <begin position="262"/>
        <end position="349"/>
    </location>
</feature>
<keyword evidence="3" id="KW-0862">Zinc</keyword>
<dbReference type="AlphaFoldDB" id="A0A085MKB3"/>
<reference evidence="5 6" key="1">
    <citation type="journal article" date="2014" name="Nat. Genet.">
        <title>Genome and transcriptome of the porcine whipworm Trichuris suis.</title>
        <authorList>
            <person name="Jex A.R."/>
            <person name="Nejsum P."/>
            <person name="Schwarz E.M."/>
            <person name="Hu L."/>
            <person name="Young N.D."/>
            <person name="Hall R.S."/>
            <person name="Korhonen P.K."/>
            <person name="Liao S."/>
            <person name="Thamsborg S."/>
            <person name="Xia J."/>
            <person name="Xu P."/>
            <person name="Wang S."/>
            <person name="Scheerlinck J.P."/>
            <person name="Hofmann A."/>
            <person name="Sternberg P.W."/>
            <person name="Wang J."/>
            <person name="Gasser R.B."/>
        </authorList>
    </citation>
    <scope>NUCLEOTIDE SEQUENCE [LARGE SCALE GENOMIC DNA]</scope>
    <source>
        <strain evidence="5">DCEP-RM93M</strain>
    </source>
</reference>
<organism evidence="5 6">
    <name type="scientific">Trichuris suis</name>
    <name type="common">pig whipworm</name>
    <dbReference type="NCBI Taxonomy" id="68888"/>
    <lineage>
        <taxon>Eukaryota</taxon>
        <taxon>Metazoa</taxon>
        <taxon>Ecdysozoa</taxon>
        <taxon>Nematoda</taxon>
        <taxon>Enoplea</taxon>
        <taxon>Dorylaimia</taxon>
        <taxon>Trichinellida</taxon>
        <taxon>Trichuridae</taxon>
        <taxon>Trichuris</taxon>
    </lineage>
</organism>
<keyword evidence="1" id="KW-0479">Metal-binding</keyword>
<dbReference type="Proteomes" id="UP000030764">
    <property type="component" value="Unassembled WGS sequence"/>
</dbReference>
<evidence type="ECO:0000313" key="6">
    <source>
        <dbReference type="Proteomes" id="UP000030764"/>
    </source>
</evidence>
<dbReference type="Gene3D" id="3.30.40.10">
    <property type="entry name" value="Zinc/RING finger domain, C3HC4 (zinc finger)"/>
    <property type="match status" value="1"/>
</dbReference>
<dbReference type="InterPro" id="IPR034732">
    <property type="entry name" value="EPHD"/>
</dbReference>
<dbReference type="PROSITE" id="PS51805">
    <property type="entry name" value="EPHD"/>
    <property type="match status" value="1"/>
</dbReference>
<sequence length="349" mass="39708">MARRREGRLYAHVALINKLPSETFSERNFYAFQISKSVIVTLPLFCRFCVRLQIAFDMSDDSFCGIKLKGKVTLIDAASLLLREEEYDEGQKGVPITVQESFTDKCEEVTSADVVCLQSPSVAEESQIVKRRPKRKKEKKGIRSDPFDELKAEEAAIEKIKERFLRPQYERAIRKSRRRTVKEPMIVVHNGNLASAQVYNTAVYEKSISAMKGLNARYFMKPSILAEVIPTPEICALCQEPAGYENLGFLCGPYYIAIATSKHWPPFLHENLKPHDQSMIYEAGLKFHIRCIATAPDLERVDKFIIGIQEHMPKYWKQKCCLCKCVGATVHCNGGSCHKIYHFPCAISS</sequence>
<evidence type="ECO:0000256" key="2">
    <source>
        <dbReference type="ARBA" id="ARBA00022771"/>
    </source>
</evidence>
<evidence type="ECO:0000256" key="3">
    <source>
        <dbReference type="ARBA" id="ARBA00022833"/>
    </source>
</evidence>
<protein>
    <recommendedName>
        <fullName evidence="4">PHD-type domain-containing protein</fullName>
    </recommendedName>
</protein>
<proteinExistence type="predicted"/>
<evidence type="ECO:0000256" key="1">
    <source>
        <dbReference type="ARBA" id="ARBA00022723"/>
    </source>
</evidence>
<dbReference type="Pfam" id="PF13771">
    <property type="entry name" value="zf-HC5HC2H"/>
    <property type="match status" value="1"/>
</dbReference>
<accession>A0A085MKB3</accession>
<feature type="non-terminal residue" evidence="5">
    <location>
        <position position="349"/>
    </location>
</feature>
<gene>
    <name evidence="5" type="ORF">M513_01329</name>
</gene>
<dbReference type="GO" id="GO:0008270">
    <property type="term" value="F:zinc ion binding"/>
    <property type="evidence" value="ECO:0007669"/>
    <property type="project" value="UniProtKB-KW"/>
</dbReference>